<accession>A0A2Z2N4S8</accession>
<keyword evidence="3" id="KW-1185">Reference proteome</keyword>
<evidence type="ECO:0000313" key="3">
    <source>
        <dbReference type="Proteomes" id="UP000250085"/>
    </source>
</evidence>
<name>A0A2Z2N4S8_9EURY</name>
<proteinExistence type="predicted"/>
<dbReference type="Proteomes" id="UP000250085">
    <property type="component" value="Chromosome"/>
</dbReference>
<dbReference type="KEGG" id="trl:A3L10_09650"/>
<keyword evidence="1" id="KW-0175">Coiled coil</keyword>
<dbReference type="EMBL" id="CP015106">
    <property type="protein sequence ID" value="ASJ15380.1"/>
    <property type="molecule type" value="Genomic_DNA"/>
</dbReference>
<dbReference type="GeneID" id="33329113"/>
<organism evidence="2 3">
    <name type="scientific">Thermococcus radiotolerans</name>
    <dbReference type="NCBI Taxonomy" id="187880"/>
    <lineage>
        <taxon>Archaea</taxon>
        <taxon>Methanobacteriati</taxon>
        <taxon>Methanobacteriota</taxon>
        <taxon>Thermococci</taxon>
        <taxon>Thermococcales</taxon>
        <taxon>Thermococcaceae</taxon>
        <taxon>Thermococcus</taxon>
    </lineage>
</organism>
<dbReference type="AlphaFoldDB" id="A0A2Z2N4S8"/>
<dbReference type="Gene3D" id="1.10.10.60">
    <property type="entry name" value="Homeodomain-like"/>
    <property type="match status" value="1"/>
</dbReference>
<evidence type="ECO:0000256" key="1">
    <source>
        <dbReference type="SAM" id="Coils"/>
    </source>
</evidence>
<dbReference type="RefSeq" id="WP_088867415.1">
    <property type="nucleotide sequence ID" value="NZ_CP015106.1"/>
</dbReference>
<gene>
    <name evidence="2" type="ORF">A3L10_09650</name>
</gene>
<protein>
    <submittedName>
        <fullName evidence="2">Uncharacterized protein</fullName>
    </submittedName>
</protein>
<reference evidence="2 3" key="1">
    <citation type="submission" date="2016-04" db="EMBL/GenBank/DDBJ databases">
        <title>Complete genome sequence of Thermococcus radiotolerans type strain EJ2.</title>
        <authorList>
            <person name="Oger P.M."/>
        </authorList>
    </citation>
    <scope>NUCLEOTIDE SEQUENCE [LARGE SCALE GENOMIC DNA]</scope>
    <source>
        <strain evidence="2 3">EJ2</strain>
    </source>
</reference>
<sequence>MSGNATRKSKKAEIIKLLREGKTPSEIENKLGVTRSYVSKIKKELELGRFKSEGELEAAVFRRFEEGKSPVEVVMELQVPADKVQEIYDKYLELKDLPSVTIFELLDELEKRVGELERKLDRVGKIFLRFLREYYDEKAELKRQINETETTFRSRIKELSTVVVYLSVQHALNSDRNKYGPPAERVAFENAKRALKVFLLSDPREVDVITLRNNLVANKGYFMGLKNFKRVKLIDSLLNIINSQLAQ</sequence>
<feature type="coiled-coil region" evidence="1">
    <location>
        <begin position="106"/>
        <end position="151"/>
    </location>
</feature>
<evidence type="ECO:0000313" key="2">
    <source>
        <dbReference type="EMBL" id="ASJ15380.1"/>
    </source>
</evidence>